<evidence type="ECO:0000256" key="1">
    <source>
        <dbReference type="SAM" id="Phobius"/>
    </source>
</evidence>
<dbReference type="AlphaFoldDB" id="A0A317KG22"/>
<gene>
    <name evidence="2" type="ORF">DLJ46_03580</name>
</gene>
<comment type="caution">
    <text evidence="2">The sequence shown here is derived from an EMBL/GenBank/DDBJ whole genome shotgun (WGS) entry which is preliminary data.</text>
</comment>
<keyword evidence="1" id="KW-0812">Transmembrane</keyword>
<dbReference type="Proteomes" id="UP000245683">
    <property type="component" value="Unassembled WGS sequence"/>
</dbReference>
<feature type="transmembrane region" description="Helical" evidence="1">
    <location>
        <begin position="84"/>
        <end position="106"/>
    </location>
</feature>
<feature type="transmembrane region" description="Helical" evidence="1">
    <location>
        <begin position="12"/>
        <end position="33"/>
    </location>
</feature>
<accession>A0A317KG22</accession>
<dbReference type="EMBL" id="QGSV01000073">
    <property type="protein sequence ID" value="PWU52169.1"/>
    <property type="molecule type" value="Genomic_DNA"/>
</dbReference>
<keyword evidence="3" id="KW-1185">Reference proteome</keyword>
<feature type="transmembrane region" description="Helical" evidence="1">
    <location>
        <begin position="60"/>
        <end position="78"/>
    </location>
</feature>
<reference evidence="3" key="1">
    <citation type="submission" date="2018-05" db="EMBL/GenBank/DDBJ databases">
        <title>Micromonospora globispora sp. nov. and Micromonospora rugosa sp. nov., isolated from marine sediment.</title>
        <authorList>
            <person name="Carro L."/>
            <person name="Aysel V."/>
            <person name="Cetin D."/>
            <person name="Igual J.M."/>
            <person name="Klenk H.-P."/>
            <person name="Trujillo M.E."/>
            <person name="Sahin N."/>
        </authorList>
    </citation>
    <scope>NUCLEOTIDE SEQUENCE [LARGE SCALE GENOMIC DNA]</scope>
    <source>
        <strain evidence="3">S2904</strain>
    </source>
</reference>
<sequence>MSVNDLGPEWIALRLVSVVLGLVVVILGVRVAVTRRFPTAWVRIARLTASQRSQPVRRGGFSALLGTGLLVQQAPFLIPVPHAVGQALFAVALLLVVTAAGWFALLRH</sequence>
<evidence type="ECO:0000313" key="2">
    <source>
        <dbReference type="EMBL" id="PWU52169.1"/>
    </source>
</evidence>
<keyword evidence="1" id="KW-0472">Membrane</keyword>
<protein>
    <submittedName>
        <fullName evidence="2">Uncharacterized protein</fullName>
    </submittedName>
</protein>
<proteinExistence type="predicted"/>
<keyword evidence="1" id="KW-1133">Transmembrane helix</keyword>
<name>A0A317KG22_9ACTN</name>
<organism evidence="2 3">
    <name type="scientific">Micromonospora globispora</name>
    <dbReference type="NCBI Taxonomy" id="1450148"/>
    <lineage>
        <taxon>Bacteria</taxon>
        <taxon>Bacillati</taxon>
        <taxon>Actinomycetota</taxon>
        <taxon>Actinomycetes</taxon>
        <taxon>Micromonosporales</taxon>
        <taxon>Micromonosporaceae</taxon>
        <taxon>Micromonospora</taxon>
    </lineage>
</organism>
<evidence type="ECO:0000313" key="3">
    <source>
        <dbReference type="Proteomes" id="UP000245683"/>
    </source>
</evidence>
<dbReference type="RefSeq" id="WP_109943228.1">
    <property type="nucleotide sequence ID" value="NZ_QGGF01000086.1"/>
</dbReference>
<dbReference type="OrthoDB" id="3400629at2"/>